<dbReference type="EMBL" id="UOFL01000116">
    <property type="protein sequence ID" value="VAW77012.1"/>
    <property type="molecule type" value="Genomic_DNA"/>
</dbReference>
<evidence type="ECO:0000313" key="1">
    <source>
        <dbReference type="EMBL" id="VAW77012.1"/>
    </source>
</evidence>
<organism evidence="1">
    <name type="scientific">hydrothermal vent metagenome</name>
    <dbReference type="NCBI Taxonomy" id="652676"/>
    <lineage>
        <taxon>unclassified sequences</taxon>
        <taxon>metagenomes</taxon>
        <taxon>ecological metagenomes</taxon>
    </lineage>
</organism>
<gene>
    <name evidence="1" type="ORF">MNBD_GAMMA12-1129</name>
</gene>
<dbReference type="Gene3D" id="3.40.50.150">
    <property type="entry name" value="Vaccinia Virus protein VP39"/>
    <property type="match status" value="1"/>
</dbReference>
<dbReference type="SUPFAM" id="SSF53335">
    <property type="entry name" value="S-adenosyl-L-methionine-dependent methyltransferases"/>
    <property type="match status" value="1"/>
</dbReference>
<name>A0A3B0YP42_9ZZZZ</name>
<proteinExistence type="predicted"/>
<dbReference type="InterPro" id="IPR029063">
    <property type="entry name" value="SAM-dependent_MTases_sf"/>
</dbReference>
<dbReference type="AlphaFoldDB" id="A0A3B0YP42"/>
<protein>
    <recommendedName>
        <fullName evidence="2">Methyltransferase domain-containing protein</fullName>
    </recommendedName>
</protein>
<dbReference type="Gene3D" id="2.20.25.110">
    <property type="entry name" value="S-adenosyl-L-methionine-dependent methyltransferases"/>
    <property type="match status" value="1"/>
</dbReference>
<dbReference type="PANTHER" id="PTHR37211:SF1">
    <property type="entry name" value="EXPRESSED PROTEIN"/>
    <property type="match status" value="1"/>
</dbReference>
<evidence type="ECO:0008006" key="2">
    <source>
        <dbReference type="Google" id="ProtNLM"/>
    </source>
</evidence>
<reference evidence="1" key="1">
    <citation type="submission" date="2018-06" db="EMBL/GenBank/DDBJ databases">
        <authorList>
            <person name="Zhirakovskaya E."/>
        </authorList>
    </citation>
    <scope>NUCLEOTIDE SEQUENCE</scope>
</reference>
<dbReference type="PANTHER" id="PTHR37211">
    <property type="entry name" value="EXPRESSED PROTEIN"/>
    <property type="match status" value="1"/>
</dbReference>
<sequence length="357" mass="41530">MTKNAQTIADLMDRHVLYQKSVQNPESEIEFITKTFNKLKGRDAKSIREDFAGTALFAVEWCKQGDDYTAVAVDLDTETLEWGRKNNVKPAGSTMESQVELINENVLDYEDTSKKVDTACAFNFSYNILRRREELVSYFENVREGLVDDGVFFLDVLGGTEAYQEALDEPREVEDEDFEYIWEQAKFNPITHEMVCYIHFQFKDGSKMEKAFTYEWRLRTIPEIVESLYEAGFSKVRCYWDEFNAEQSQEDDEAYTDVDIESISDIGYKTLRLYQDGSLKFDIKKSDEVVNVEDYIEIDIDAKNEEGISNMRLYESGRVEFSEGEEEEEELDTTGEYIEVNEVENQDTFVSYIVAEK</sequence>
<accession>A0A3B0YP42</accession>